<keyword evidence="5" id="KW-1185">Reference proteome</keyword>
<evidence type="ECO:0000256" key="3">
    <source>
        <dbReference type="SAM" id="MobiDB-lite"/>
    </source>
</evidence>
<reference evidence="6" key="1">
    <citation type="submission" date="2025-08" db="UniProtKB">
        <authorList>
            <consortium name="RefSeq"/>
        </authorList>
    </citation>
    <scope>IDENTIFICATION</scope>
    <source>
        <tissue evidence="6">Sperm</tissue>
    </source>
</reference>
<dbReference type="InterPro" id="IPR002068">
    <property type="entry name" value="A-crystallin/Hsp20_dom"/>
</dbReference>
<dbReference type="InterPro" id="IPR033894">
    <property type="entry name" value="HSPB3"/>
</dbReference>
<proteinExistence type="inferred from homology"/>
<feature type="compositionally biased region" description="Basic and acidic residues" evidence="3">
    <location>
        <begin position="98"/>
        <end position="131"/>
    </location>
</feature>
<dbReference type="RefSeq" id="XP_032831492.1">
    <property type="nucleotide sequence ID" value="XM_032975601.1"/>
</dbReference>
<feature type="compositionally biased region" description="Low complexity" evidence="3">
    <location>
        <begin position="88"/>
        <end position="97"/>
    </location>
</feature>
<dbReference type="AlphaFoldDB" id="A0AAJ7U886"/>
<feature type="compositionally biased region" description="Low complexity" evidence="3">
    <location>
        <begin position="141"/>
        <end position="155"/>
    </location>
</feature>
<dbReference type="Gene3D" id="2.60.40.790">
    <property type="match status" value="1"/>
</dbReference>
<name>A0AAJ7U886_PETMA</name>
<evidence type="ECO:0000256" key="2">
    <source>
        <dbReference type="RuleBase" id="RU003616"/>
    </source>
</evidence>
<dbReference type="PROSITE" id="PS01031">
    <property type="entry name" value="SHSP"/>
    <property type="match status" value="1"/>
</dbReference>
<dbReference type="InterPro" id="IPR008978">
    <property type="entry name" value="HSP20-like_chaperone"/>
</dbReference>
<dbReference type="CTD" id="8988"/>
<evidence type="ECO:0000313" key="5">
    <source>
        <dbReference type="Proteomes" id="UP001318040"/>
    </source>
</evidence>
<organism evidence="5 6">
    <name type="scientific">Petromyzon marinus</name>
    <name type="common">Sea lamprey</name>
    <dbReference type="NCBI Taxonomy" id="7757"/>
    <lineage>
        <taxon>Eukaryota</taxon>
        <taxon>Metazoa</taxon>
        <taxon>Chordata</taxon>
        <taxon>Craniata</taxon>
        <taxon>Vertebrata</taxon>
        <taxon>Cyclostomata</taxon>
        <taxon>Hyperoartia</taxon>
        <taxon>Petromyzontiformes</taxon>
        <taxon>Petromyzontidae</taxon>
        <taxon>Petromyzon</taxon>
    </lineage>
</organism>
<dbReference type="KEGG" id="pmrn:116954789"/>
<gene>
    <name evidence="6" type="primary">HSPB3</name>
</gene>
<feature type="region of interest" description="Disordered" evidence="3">
    <location>
        <begin position="54"/>
        <end position="182"/>
    </location>
</feature>
<dbReference type="PANTHER" id="PTHR47097:SF1">
    <property type="entry name" value="HEAT SHOCK PROTEIN BETA-3"/>
    <property type="match status" value="1"/>
</dbReference>
<dbReference type="Pfam" id="PF00011">
    <property type="entry name" value="HSP20"/>
    <property type="match status" value="1"/>
</dbReference>
<evidence type="ECO:0000313" key="6">
    <source>
        <dbReference type="RefSeq" id="XP_032831492.1"/>
    </source>
</evidence>
<accession>A0AAJ7U886</accession>
<sequence>MALACLRFWIETPVRYGDLLEASGLLDEPERFRLRHDLFALPGPRVATGAVALDGDRRAVDASRPPGEPEPSESGPRKAESQKSGLHESGSPNSGSPRGRESAAKESRSRQRTSREPGPRELEIHDCESQKFDAGSRGPEPRGLGSRTPSSGTSGPPRPNSPESESHESGPRSPAAAPHPPGPPRFRLLLDLLQFRPEDVLLQVCEGWLLLRAEHAPRFDAQGLCARRVTRAHALPAGVSARHLRALLCHDGVLVVETTEEA</sequence>
<protein>
    <submittedName>
        <fullName evidence="6">Heat shock protein beta-3</fullName>
    </submittedName>
</protein>
<dbReference type="Proteomes" id="UP001318040">
    <property type="component" value="Chromosome 56"/>
</dbReference>
<dbReference type="GO" id="GO:0016607">
    <property type="term" value="C:nuclear speck"/>
    <property type="evidence" value="ECO:0007669"/>
    <property type="project" value="TreeGrafter"/>
</dbReference>
<keyword evidence="6" id="KW-0346">Stress response</keyword>
<feature type="domain" description="SHSP" evidence="4">
    <location>
        <begin position="166"/>
        <end position="262"/>
    </location>
</feature>
<dbReference type="GO" id="GO:0005737">
    <property type="term" value="C:cytoplasm"/>
    <property type="evidence" value="ECO:0007669"/>
    <property type="project" value="TreeGrafter"/>
</dbReference>
<comment type="similarity">
    <text evidence="1 2">Belongs to the small heat shock protein (HSP20) family.</text>
</comment>
<evidence type="ECO:0000259" key="4">
    <source>
        <dbReference type="PROSITE" id="PS01031"/>
    </source>
</evidence>
<dbReference type="SUPFAM" id="SSF49764">
    <property type="entry name" value="HSP20-like chaperones"/>
    <property type="match status" value="1"/>
</dbReference>
<dbReference type="PANTHER" id="PTHR47097">
    <property type="entry name" value="HEAT SHOCK PROTEIN BETA-3"/>
    <property type="match status" value="1"/>
</dbReference>
<evidence type="ECO:0000256" key="1">
    <source>
        <dbReference type="PROSITE-ProRule" id="PRU00285"/>
    </source>
</evidence>